<dbReference type="AlphaFoldDB" id="A0A166EJ93"/>
<dbReference type="PATRIC" id="fig|47311.3.peg.653"/>
<dbReference type="RefSeq" id="WP_157082449.1">
    <property type="nucleotide sequence ID" value="NZ_LWMW01000087.1"/>
</dbReference>
<reference evidence="2 3" key="1">
    <citation type="submission" date="2016-04" db="EMBL/GenBank/DDBJ databases">
        <title>Genome sequence of Methanobrevibacter cuticularis DSM 11139.</title>
        <authorList>
            <person name="Poehlein A."/>
            <person name="Seedorf H."/>
            <person name="Daniel R."/>
        </authorList>
    </citation>
    <scope>NUCLEOTIDE SEQUENCE [LARGE SCALE GENOMIC DNA]</scope>
    <source>
        <strain evidence="2 3">DSM 11139</strain>
    </source>
</reference>
<sequence>MKSFISKRRRKNKYKKAKKARNTTKAIGDLKKMKNLKIRINKNLETIDL</sequence>
<keyword evidence="3" id="KW-1185">Reference proteome</keyword>
<gene>
    <name evidence="2" type="ORF">MBCUT_05780</name>
</gene>
<accession>A0A166EJ93</accession>
<dbReference type="Proteomes" id="UP000077275">
    <property type="component" value="Unassembled WGS sequence"/>
</dbReference>
<dbReference type="EMBL" id="LWMW01000087">
    <property type="protein sequence ID" value="KZX16715.1"/>
    <property type="molecule type" value="Genomic_DNA"/>
</dbReference>
<evidence type="ECO:0000313" key="3">
    <source>
        <dbReference type="Proteomes" id="UP000077275"/>
    </source>
</evidence>
<protein>
    <submittedName>
        <fullName evidence="2">Uncharacterized protein</fullName>
    </submittedName>
</protein>
<evidence type="ECO:0000256" key="1">
    <source>
        <dbReference type="SAM" id="MobiDB-lite"/>
    </source>
</evidence>
<evidence type="ECO:0000313" key="2">
    <source>
        <dbReference type="EMBL" id="KZX16715.1"/>
    </source>
</evidence>
<proteinExistence type="predicted"/>
<organism evidence="2 3">
    <name type="scientific">Methanobrevibacter cuticularis</name>
    <dbReference type="NCBI Taxonomy" id="47311"/>
    <lineage>
        <taxon>Archaea</taxon>
        <taxon>Methanobacteriati</taxon>
        <taxon>Methanobacteriota</taxon>
        <taxon>Methanomada group</taxon>
        <taxon>Methanobacteria</taxon>
        <taxon>Methanobacteriales</taxon>
        <taxon>Methanobacteriaceae</taxon>
        <taxon>Methanobrevibacter</taxon>
    </lineage>
</organism>
<comment type="caution">
    <text evidence="2">The sequence shown here is derived from an EMBL/GenBank/DDBJ whole genome shotgun (WGS) entry which is preliminary data.</text>
</comment>
<feature type="region of interest" description="Disordered" evidence="1">
    <location>
        <begin position="1"/>
        <end position="22"/>
    </location>
</feature>
<name>A0A166EJ93_9EURY</name>